<evidence type="ECO:0000256" key="2">
    <source>
        <dbReference type="ARBA" id="ARBA00004736"/>
    </source>
</evidence>
<dbReference type="GO" id="GO:0008675">
    <property type="term" value="F:2-dehydro-3-deoxy-phosphogluconate aldolase activity"/>
    <property type="evidence" value="ECO:0007669"/>
    <property type="project" value="UniProtKB-EC"/>
</dbReference>
<proteinExistence type="inferred from homology"/>
<evidence type="ECO:0000256" key="5">
    <source>
        <dbReference type="ARBA" id="ARBA00013063"/>
    </source>
</evidence>
<name>A0ABV8QJX1_9GAMM</name>
<evidence type="ECO:0000256" key="1">
    <source>
        <dbReference type="ARBA" id="ARBA00000654"/>
    </source>
</evidence>
<comment type="pathway">
    <text evidence="2">Carbohydrate acid metabolism; 2-dehydro-3-deoxy-D-gluconate degradation; D-glyceraldehyde 3-phosphate and pyruvate from 2-dehydro-3-deoxy-D-gluconate: step 2/2.</text>
</comment>
<dbReference type="GO" id="GO:0008700">
    <property type="term" value="F:(R,S)-4-hydroxy-2-oxoglutarate aldolase activity"/>
    <property type="evidence" value="ECO:0007669"/>
    <property type="project" value="UniProtKB-EC"/>
</dbReference>
<dbReference type="EMBL" id="JBHSDI010000016">
    <property type="protein sequence ID" value="MFC4260003.1"/>
    <property type="molecule type" value="Genomic_DNA"/>
</dbReference>
<evidence type="ECO:0000256" key="3">
    <source>
        <dbReference type="ARBA" id="ARBA00006906"/>
    </source>
</evidence>
<organism evidence="9 10">
    <name type="scientific">Marinobacter lacisalsi</name>
    <dbReference type="NCBI Taxonomy" id="475979"/>
    <lineage>
        <taxon>Bacteria</taxon>
        <taxon>Pseudomonadati</taxon>
        <taxon>Pseudomonadota</taxon>
        <taxon>Gammaproteobacteria</taxon>
        <taxon>Pseudomonadales</taxon>
        <taxon>Marinobacteraceae</taxon>
        <taxon>Marinobacter</taxon>
    </lineage>
</organism>
<keyword evidence="8" id="KW-0119">Carbohydrate metabolism</keyword>
<dbReference type="InterPro" id="IPR013785">
    <property type="entry name" value="Aldolase_TIM"/>
</dbReference>
<accession>A0ABV8QJX1</accession>
<dbReference type="PROSITE" id="PS00159">
    <property type="entry name" value="ALDOLASE_KDPG_KHG_1"/>
    <property type="match status" value="1"/>
</dbReference>
<dbReference type="PANTHER" id="PTHR30246:SF1">
    <property type="entry name" value="2-DEHYDRO-3-DEOXY-6-PHOSPHOGALACTONATE ALDOLASE-RELATED"/>
    <property type="match status" value="1"/>
</dbReference>
<dbReference type="CDD" id="cd00452">
    <property type="entry name" value="KDPG_aldolase"/>
    <property type="match status" value="1"/>
</dbReference>
<reference evidence="10" key="1">
    <citation type="journal article" date="2019" name="Int. J. Syst. Evol. Microbiol.">
        <title>The Global Catalogue of Microorganisms (GCM) 10K type strain sequencing project: providing services to taxonomists for standard genome sequencing and annotation.</title>
        <authorList>
            <consortium name="The Broad Institute Genomics Platform"/>
            <consortium name="The Broad Institute Genome Sequencing Center for Infectious Disease"/>
            <person name="Wu L."/>
            <person name="Ma J."/>
        </authorList>
    </citation>
    <scope>NUCLEOTIDE SEQUENCE [LARGE SCALE GENOMIC DNA]</scope>
    <source>
        <strain evidence="10">CECT 7297</strain>
    </source>
</reference>
<comment type="similarity">
    <text evidence="3">Belongs to the KHG/KDPG aldolase family.</text>
</comment>
<protein>
    <recommendedName>
        <fullName evidence="5">2-dehydro-3-deoxy-phosphogluconate aldolase</fullName>
        <ecNumber evidence="5">4.1.2.14</ecNumber>
    </recommendedName>
</protein>
<evidence type="ECO:0000256" key="8">
    <source>
        <dbReference type="ARBA" id="ARBA00023277"/>
    </source>
</evidence>
<dbReference type="PANTHER" id="PTHR30246">
    <property type="entry name" value="2-KETO-3-DEOXY-6-PHOSPHOGLUCONATE ALDOLASE"/>
    <property type="match status" value="1"/>
</dbReference>
<dbReference type="NCBIfam" id="TIGR01182">
    <property type="entry name" value="eda"/>
    <property type="match status" value="1"/>
</dbReference>
<dbReference type="SUPFAM" id="SSF51569">
    <property type="entry name" value="Aldolase"/>
    <property type="match status" value="1"/>
</dbReference>
<dbReference type="InterPro" id="IPR031338">
    <property type="entry name" value="KDPG/KHG_AS_2"/>
</dbReference>
<gene>
    <name evidence="9" type="ORF">ACFOZ5_13260</name>
</gene>
<dbReference type="Gene3D" id="3.20.20.70">
    <property type="entry name" value="Aldolase class I"/>
    <property type="match status" value="1"/>
</dbReference>
<comment type="caution">
    <text evidence="9">The sequence shown here is derived from an EMBL/GenBank/DDBJ whole genome shotgun (WGS) entry which is preliminary data.</text>
</comment>
<dbReference type="NCBIfam" id="NF004325">
    <property type="entry name" value="PRK05718.1"/>
    <property type="match status" value="1"/>
</dbReference>
<comment type="subunit">
    <text evidence="4">Homotrimer.</text>
</comment>
<evidence type="ECO:0000313" key="10">
    <source>
        <dbReference type="Proteomes" id="UP001595798"/>
    </source>
</evidence>
<evidence type="ECO:0000256" key="6">
    <source>
        <dbReference type="ARBA" id="ARBA00023239"/>
    </source>
</evidence>
<dbReference type="Proteomes" id="UP001595798">
    <property type="component" value="Unassembled WGS sequence"/>
</dbReference>
<comment type="catalytic activity">
    <reaction evidence="1">
        <text>2-dehydro-3-deoxy-6-phospho-D-gluconate = D-glyceraldehyde 3-phosphate + pyruvate</text>
        <dbReference type="Rhea" id="RHEA:17089"/>
        <dbReference type="ChEBI" id="CHEBI:15361"/>
        <dbReference type="ChEBI" id="CHEBI:57569"/>
        <dbReference type="ChEBI" id="CHEBI:59776"/>
        <dbReference type="EC" id="4.1.2.14"/>
    </reaction>
</comment>
<dbReference type="InterPro" id="IPR000887">
    <property type="entry name" value="Aldlse_KDPG_KHG"/>
</dbReference>
<dbReference type="PROSITE" id="PS00160">
    <property type="entry name" value="ALDOLASE_KDPG_KHG_2"/>
    <property type="match status" value="1"/>
</dbReference>
<keyword evidence="10" id="KW-1185">Reference proteome</keyword>
<dbReference type="EC" id="4.1.2.14" evidence="5"/>
<evidence type="ECO:0000256" key="4">
    <source>
        <dbReference type="ARBA" id="ARBA00011233"/>
    </source>
</evidence>
<evidence type="ECO:0000256" key="7">
    <source>
        <dbReference type="ARBA" id="ARBA00023270"/>
    </source>
</evidence>
<dbReference type="InterPro" id="IPR031337">
    <property type="entry name" value="KDPG/KHG_AS_1"/>
</dbReference>
<keyword evidence="6 9" id="KW-0456">Lyase</keyword>
<dbReference type="Pfam" id="PF01081">
    <property type="entry name" value="Aldolase"/>
    <property type="match status" value="1"/>
</dbReference>
<sequence length="222" mass="23490">MADYQLSVSLKNRMNQILDASPLIPVITIEDPAQVVPLGDALVAGGLRVLEITLRTPHGLDAISRLRARHPDVWIGAGTVATLDQYRAVEDAGGQFVITPGLTRELLDYGSRATAPLLPGVATLSELMEGYRLGYRAFKFFPAEVAGGVAALKAFGGPFGDVRFCPTGGIRQATASDYLALANVAAVGGTWLTPESALSNGDWQVVTRVARDSLEAIRSLGT</sequence>
<dbReference type="RefSeq" id="WP_379888093.1">
    <property type="nucleotide sequence ID" value="NZ_JBHSDI010000016.1"/>
</dbReference>
<keyword evidence="7" id="KW-0704">Schiff base</keyword>
<evidence type="ECO:0000313" key="9">
    <source>
        <dbReference type="EMBL" id="MFC4260003.1"/>
    </source>
</evidence>